<protein>
    <submittedName>
        <fullName evidence="7">Protein kinase</fullName>
    </submittedName>
</protein>
<dbReference type="InterPro" id="IPR042095">
    <property type="entry name" value="SUMF_sf"/>
</dbReference>
<dbReference type="PANTHER" id="PTHR24348:SF22">
    <property type="entry name" value="NON-SPECIFIC SERINE_THREONINE PROTEIN KINASE"/>
    <property type="match status" value="1"/>
</dbReference>
<dbReference type="InterPro" id="IPR005532">
    <property type="entry name" value="SUMF_dom"/>
</dbReference>
<reference evidence="7" key="1">
    <citation type="submission" date="2022-06" db="EMBL/GenBank/DDBJ databases">
        <title>Aeoliella straminimaris, a novel planctomycete from sediments.</title>
        <authorList>
            <person name="Vitorino I.R."/>
            <person name="Lage O.M."/>
        </authorList>
    </citation>
    <scope>NUCLEOTIDE SEQUENCE</scope>
    <source>
        <strain evidence="7">ICT_H6.2</strain>
    </source>
</reference>
<dbReference type="InterPro" id="IPR016187">
    <property type="entry name" value="CTDL_fold"/>
</dbReference>
<evidence type="ECO:0000256" key="3">
    <source>
        <dbReference type="ARBA" id="ARBA00022777"/>
    </source>
</evidence>
<dbReference type="Gene3D" id="3.30.200.20">
    <property type="entry name" value="Phosphorylase Kinase, domain 1"/>
    <property type="match status" value="1"/>
</dbReference>
<dbReference type="InterPro" id="IPR008271">
    <property type="entry name" value="Ser/Thr_kinase_AS"/>
</dbReference>
<evidence type="ECO:0000256" key="2">
    <source>
        <dbReference type="ARBA" id="ARBA00022741"/>
    </source>
</evidence>
<dbReference type="PROSITE" id="PS50011">
    <property type="entry name" value="PROTEIN_KINASE_DOM"/>
    <property type="match status" value="1"/>
</dbReference>
<evidence type="ECO:0000256" key="5">
    <source>
        <dbReference type="PROSITE-ProRule" id="PRU10141"/>
    </source>
</evidence>
<dbReference type="GO" id="GO:0005829">
    <property type="term" value="C:cytosol"/>
    <property type="evidence" value="ECO:0007669"/>
    <property type="project" value="TreeGrafter"/>
</dbReference>
<organism evidence="7 8">
    <name type="scientific">Aeoliella straminimaris</name>
    <dbReference type="NCBI Taxonomy" id="2954799"/>
    <lineage>
        <taxon>Bacteria</taxon>
        <taxon>Pseudomonadati</taxon>
        <taxon>Planctomycetota</taxon>
        <taxon>Planctomycetia</taxon>
        <taxon>Pirellulales</taxon>
        <taxon>Lacipirellulaceae</taxon>
        <taxon>Aeoliella</taxon>
    </lineage>
</organism>
<dbReference type="SUPFAM" id="SSF56436">
    <property type="entry name" value="C-type lectin-like"/>
    <property type="match status" value="1"/>
</dbReference>
<dbReference type="Proteomes" id="UP001155241">
    <property type="component" value="Unassembled WGS sequence"/>
</dbReference>
<evidence type="ECO:0000259" key="6">
    <source>
        <dbReference type="PROSITE" id="PS50011"/>
    </source>
</evidence>
<gene>
    <name evidence="7" type="ORF">NG895_15375</name>
</gene>
<evidence type="ECO:0000313" key="8">
    <source>
        <dbReference type="Proteomes" id="UP001155241"/>
    </source>
</evidence>
<dbReference type="Pfam" id="PF03781">
    <property type="entry name" value="FGE-sulfatase"/>
    <property type="match status" value="1"/>
</dbReference>
<dbReference type="InterPro" id="IPR045269">
    <property type="entry name" value="Atg1-like"/>
</dbReference>
<dbReference type="PANTHER" id="PTHR24348">
    <property type="entry name" value="SERINE/THREONINE-PROTEIN KINASE UNC-51-RELATED"/>
    <property type="match status" value="1"/>
</dbReference>
<dbReference type="InterPro" id="IPR011009">
    <property type="entry name" value="Kinase-like_dom_sf"/>
</dbReference>
<dbReference type="Pfam" id="PF00069">
    <property type="entry name" value="Pkinase"/>
    <property type="match status" value="1"/>
</dbReference>
<keyword evidence="2 5" id="KW-0547">Nucleotide-binding</keyword>
<dbReference type="Gene3D" id="3.40.50.300">
    <property type="entry name" value="P-loop containing nucleotide triphosphate hydrolases"/>
    <property type="match status" value="1"/>
</dbReference>
<dbReference type="Gene3D" id="1.10.510.10">
    <property type="entry name" value="Transferase(Phosphotransferase) domain 1"/>
    <property type="match status" value="1"/>
</dbReference>
<dbReference type="SMART" id="SM00220">
    <property type="entry name" value="S_TKc"/>
    <property type="match status" value="1"/>
</dbReference>
<dbReference type="PROSITE" id="PS00108">
    <property type="entry name" value="PROTEIN_KINASE_ST"/>
    <property type="match status" value="1"/>
</dbReference>
<dbReference type="PROSITE" id="PS00107">
    <property type="entry name" value="PROTEIN_KINASE_ATP"/>
    <property type="match status" value="1"/>
</dbReference>
<dbReference type="InterPro" id="IPR000719">
    <property type="entry name" value="Prot_kinase_dom"/>
</dbReference>
<evidence type="ECO:0000256" key="1">
    <source>
        <dbReference type="ARBA" id="ARBA00022679"/>
    </source>
</evidence>
<dbReference type="SUPFAM" id="SSF52540">
    <property type="entry name" value="P-loop containing nucleoside triphosphate hydrolases"/>
    <property type="match status" value="1"/>
</dbReference>
<name>A0A9X2FGL6_9BACT</name>
<dbReference type="GO" id="GO:0016020">
    <property type="term" value="C:membrane"/>
    <property type="evidence" value="ECO:0007669"/>
    <property type="project" value="TreeGrafter"/>
</dbReference>
<comment type="caution">
    <text evidence="7">The sequence shown here is derived from an EMBL/GenBank/DDBJ whole genome shotgun (WGS) entry which is preliminary data.</text>
</comment>
<dbReference type="Gene3D" id="3.90.1580.10">
    <property type="entry name" value="paralog of FGE (formylglycine-generating enzyme)"/>
    <property type="match status" value="1"/>
</dbReference>
<keyword evidence="1" id="KW-0808">Transferase</keyword>
<dbReference type="InterPro" id="IPR017441">
    <property type="entry name" value="Protein_kinase_ATP_BS"/>
</dbReference>
<keyword evidence="4 5" id="KW-0067">ATP-binding</keyword>
<dbReference type="RefSeq" id="WP_252853407.1">
    <property type="nucleotide sequence ID" value="NZ_JAMXLR010000055.1"/>
</dbReference>
<dbReference type="Pfam" id="PF20703">
    <property type="entry name" value="nSTAND1"/>
    <property type="match status" value="1"/>
</dbReference>
<keyword evidence="8" id="KW-1185">Reference proteome</keyword>
<dbReference type="GO" id="GO:0000407">
    <property type="term" value="C:phagophore assembly site"/>
    <property type="evidence" value="ECO:0007669"/>
    <property type="project" value="TreeGrafter"/>
</dbReference>
<dbReference type="GO" id="GO:0004674">
    <property type="term" value="F:protein serine/threonine kinase activity"/>
    <property type="evidence" value="ECO:0007669"/>
    <property type="project" value="InterPro"/>
</dbReference>
<evidence type="ECO:0000256" key="4">
    <source>
        <dbReference type="ARBA" id="ARBA00022840"/>
    </source>
</evidence>
<dbReference type="SUPFAM" id="SSF56112">
    <property type="entry name" value="Protein kinase-like (PK-like)"/>
    <property type="match status" value="1"/>
</dbReference>
<sequence length="1534" mass="171881">MNDLVSQYCALWDSAGTPPDVFAFLQEFAEHDKSEKLLVLLHDQKRRWQRGKPLLVEDYLKGLPDLDTDPDIKLQLAEAEFLALQRNGMEPDREQFTSRFSDVTDALRCRLSHRDGVLDNGAKSSDSATTKSIIELSALGEMSIGRYRVLSILGEGAYGRVYLGFDDELQRRVAIKVPTTQHEMKDHETYLSEARTVASLDHPNIVPVHDVGRLESGAFYIVSKFIEGGSLKDVLRSRRLSFEESTQLVATIAQALQHAHEHSLVHRDVKLANILIDEATNTPYITDFGLAINEVLHVPSCIISGTPAFMSPEQARGEGHRLDGRSDVFSLGIVYYFLLTGRMPFRGSSNQELLQSVIGQEPISPREIDEDIPPELERICLIALAKRVVERYANAAAFAADLLQWQQAHDRVEHRIVPQGLRAFDKDDADFFLDLLPGPRGRDDLPESIRFWKTRIEGTSSDEPFSVGLILGPSGCGKSSLIKAGLLPRLPSYIKTIYIETTPSETQSRILQAIRKELPQSLHDMGLAETFSHLRRQESGKTLLVLDQFEQWLSVKAPAQEDELVNALRQCDGEALQTILLVRDDFAMAAARFMDDLEVPIRQYHNFAVVDFFGVEHAQKVLIKFGQAFGRLPDRTSEISEQQQEFLRQVSSGLARDGKVVSVRLALFAEMVKNRPWVPATLQEVGGTEGIGLNFLEETFNSRSANPEYRRHQEAARAVLKALLPAVGTDIKGHTRSQLELMEASGYANRQSDFGELIRIMDSDLRLITPTDSENAPTGPSDVADAKHFQLTHDYLVPVLRAWLTSKQRETRRGRAELRLEERAAIWNLRPERKHLPTIWEYLRIAVLTSRRRRSVAEQRMMEAASRVHGLRSLAAGLALGALAFGFVMVRDRVIEAHQTTQENAAIEQLLVADIAEVPGIVEVLETDSTAIQRRLMDVANDATRPDAERLRATLALANGPQRYSQQLIEFALTADLPTISAIVERVAPYASELKEPLWDAFEHEAGQLSARLRVGVLLAIADAKGERWRDASKPIVEALLAENTLELDSWVELLRPASHKLKPVLHDRFSDEAATNADRVAAARALARYADASLLSELLLNADAAQFSMLIPVTSYYRDEVAFAMTVALRQTNEAENSGDPIEIAARLRNAAITLIRLGRSEKVERLLASSEDTTARTMVILEARDFGVSPKSLIRLLDEWNDPSARQAVMLALGPYISQQMPAAEKQLLQRLALDVYRDGEHQAERSAAEWLLRQLGLPDEIARINAASTGTTPPSIESLGERDWWITSEGHTMRVVRAPGTFKTSIRTPRPERDGEGVLVDVNIAYSFAVSVHEVTMQQYRRFKSDAEMMGDFKDANICPANGLTFAEATEYCRWLSLEEGIGENQLCYDLHSTPPEDASIDEERLSRTGYRLLTDVEWECVCRAGSHTPWFWGHEDGHMPYFSWFASNTDQVLQPIALLRPNCWGMFDMSGNVSEWCHTSLKDGKSAFLLRGGQYTNPPRGLRSGAAYFQSQNGWSYTGFRIARTMPDEQ</sequence>
<feature type="binding site" evidence="5">
    <location>
        <position position="176"/>
    </location>
    <ligand>
        <name>ATP</name>
        <dbReference type="ChEBI" id="CHEBI:30616"/>
    </ligand>
</feature>
<accession>A0A9X2FGL6</accession>
<dbReference type="CDD" id="cd14014">
    <property type="entry name" value="STKc_PknB_like"/>
    <property type="match status" value="1"/>
</dbReference>
<keyword evidence="3 7" id="KW-0418">Kinase</keyword>
<feature type="domain" description="Protein kinase" evidence="6">
    <location>
        <begin position="147"/>
        <end position="403"/>
    </location>
</feature>
<evidence type="ECO:0000313" key="7">
    <source>
        <dbReference type="EMBL" id="MCO6045291.1"/>
    </source>
</evidence>
<dbReference type="EMBL" id="JAMXLR010000055">
    <property type="protein sequence ID" value="MCO6045291.1"/>
    <property type="molecule type" value="Genomic_DNA"/>
</dbReference>
<dbReference type="GO" id="GO:0005524">
    <property type="term" value="F:ATP binding"/>
    <property type="evidence" value="ECO:0007669"/>
    <property type="project" value="UniProtKB-UniRule"/>
</dbReference>
<dbReference type="GO" id="GO:0005776">
    <property type="term" value="C:autophagosome"/>
    <property type="evidence" value="ECO:0007669"/>
    <property type="project" value="TreeGrafter"/>
</dbReference>
<dbReference type="InterPro" id="IPR049052">
    <property type="entry name" value="nSTAND1"/>
</dbReference>
<dbReference type="InterPro" id="IPR027417">
    <property type="entry name" value="P-loop_NTPase"/>
</dbReference>
<proteinExistence type="predicted"/>